<dbReference type="InterPro" id="IPR000871">
    <property type="entry name" value="Beta-lactam_class-A"/>
</dbReference>
<organism evidence="4 5">
    <name type="scientific">Arthrobacter gengyunqii</name>
    <dbReference type="NCBI Taxonomy" id="2886940"/>
    <lineage>
        <taxon>Bacteria</taxon>
        <taxon>Bacillati</taxon>
        <taxon>Actinomycetota</taxon>
        <taxon>Actinomycetes</taxon>
        <taxon>Micrococcales</taxon>
        <taxon>Micrococcaceae</taxon>
        <taxon>Arthrobacter</taxon>
    </lineage>
</organism>
<protein>
    <submittedName>
        <fullName evidence="4">Class A beta-lactamase-related serine hydrolase</fullName>
    </submittedName>
</protein>
<dbReference type="GO" id="GO:0030655">
    <property type="term" value="P:beta-lactam antibiotic catabolic process"/>
    <property type="evidence" value="ECO:0007669"/>
    <property type="project" value="InterPro"/>
</dbReference>
<dbReference type="AlphaFoldDB" id="A0A9X1M270"/>
<sequence>MTFRRTVAALAALLLPLTAGCSMNPSNGAAAGAGPEAVQESPGTAPLPAEEADMLTDALDAWADEVNASTDPEGNSSDTEFSAAVYEANSGRAWHYNPGGSYLEASLVKVPILLTLLREATQEERDLTLEEEYQAVMMIEYSDNDATTALYEAVGGAPELARTYGMLGVTETDASEVWGANETGVEDQLKIARALLEGVDWIDPGLQEFAVELMENVESGQSWGISAGASDLGAEIALKNGWLQDDALSWNVGSMGFVRTGGAEYAVVVLTSGSSTMEDGVSVVERVARIINSFETTGTPDSADTEAPVWRADGSEA</sequence>
<proteinExistence type="predicted"/>
<feature type="region of interest" description="Disordered" evidence="1">
    <location>
        <begin position="28"/>
        <end position="47"/>
    </location>
</feature>
<dbReference type="GO" id="GO:0046677">
    <property type="term" value="P:response to antibiotic"/>
    <property type="evidence" value="ECO:0007669"/>
    <property type="project" value="InterPro"/>
</dbReference>
<feature type="signal peptide" evidence="2">
    <location>
        <begin position="1"/>
        <end position="21"/>
    </location>
</feature>
<evidence type="ECO:0000256" key="1">
    <source>
        <dbReference type="SAM" id="MobiDB-lite"/>
    </source>
</evidence>
<feature type="domain" description="Beta-lactamase class A catalytic" evidence="3">
    <location>
        <begin position="136"/>
        <end position="271"/>
    </location>
</feature>
<feature type="region of interest" description="Disordered" evidence="1">
    <location>
        <begin position="296"/>
        <end position="317"/>
    </location>
</feature>
<evidence type="ECO:0000313" key="4">
    <source>
        <dbReference type="EMBL" id="MCC3269988.1"/>
    </source>
</evidence>
<keyword evidence="4" id="KW-0378">Hydrolase</keyword>
<dbReference type="InterPro" id="IPR045155">
    <property type="entry name" value="Beta-lactam_cat"/>
</dbReference>
<dbReference type="RefSeq" id="WP_227908287.1">
    <property type="nucleotide sequence ID" value="NZ_CP095461.1"/>
</dbReference>
<dbReference type="EMBL" id="JAJFZP010000009">
    <property type="protein sequence ID" value="MCC3269988.1"/>
    <property type="molecule type" value="Genomic_DNA"/>
</dbReference>
<evidence type="ECO:0000259" key="3">
    <source>
        <dbReference type="Pfam" id="PF13354"/>
    </source>
</evidence>
<reference evidence="4" key="1">
    <citation type="submission" date="2021-10" db="EMBL/GenBank/DDBJ databases">
        <title>Novel species in genus Arthrobacter.</title>
        <authorList>
            <person name="Liu Y."/>
        </authorList>
    </citation>
    <scope>NUCLEOTIDE SEQUENCE</scope>
    <source>
        <strain evidence="4">Zg-Y809</strain>
    </source>
</reference>
<dbReference type="SUPFAM" id="SSF56601">
    <property type="entry name" value="beta-lactamase/transpeptidase-like"/>
    <property type="match status" value="1"/>
</dbReference>
<gene>
    <name evidence="4" type="ORF">LJ751_11565</name>
</gene>
<evidence type="ECO:0000256" key="2">
    <source>
        <dbReference type="SAM" id="SignalP"/>
    </source>
</evidence>
<dbReference type="Pfam" id="PF13354">
    <property type="entry name" value="Beta-lactamase2"/>
    <property type="match status" value="1"/>
</dbReference>
<comment type="caution">
    <text evidence="4">The sequence shown here is derived from an EMBL/GenBank/DDBJ whole genome shotgun (WGS) entry which is preliminary data.</text>
</comment>
<evidence type="ECO:0000313" key="5">
    <source>
        <dbReference type="Proteomes" id="UP001139264"/>
    </source>
</evidence>
<feature type="chain" id="PRO_5040767446" evidence="2">
    <location>
        <begin position="22"/>
        <end position="317"/>
    </location>
</feature>
<dbReference type="InterPro" id="IPR012338">
    <property type="entry name" value="Beta-lactam/transpept-like"/>
</dbReference>
<dbReference type="PROSITE" id="PS51257">
    <property type="entry name" value="PROKAR_LIPOPROTEIN"/>
    <property type="match status" value="1"/>
</dbReference>
<dbReference type="Proteomes" id="UP001139264">
    <property type="component" value="Unassembled WGS sequence"/>
</dbReference>
<dbReference type="GO" id="GO:0008800">
    <property type="term" value="F:beta-lactamase activity"/>
    <property type="evidence" value="ECO:0007669"/>
    <property type="project" value="InterPro"/>
</dbReference>
<keyword evidence="2" id="KW-0732">Signal</keyword>
<name>A0A9X1M270_9MICC</name>
<dbReference type="Gene3D" id="3.40.710.10">
    <property type="entry name" value="DD-peptidase/beta-lactamase superfamily"/>
    <property type="match status" value="1"/>
</dbReference>
<accession>A0A9X1M270</accession>
<dbReference type="PANTHER" id="PTHR35333">
    <property type="entry name" value="BETA-LACTAMASE"/>
    <property type="match status" value="1"/>
</dbReference>
<dbReference type="PANTHER" id="PTHR35333:SF3">
    <property type="entry name" value="BETA-LACTAMASE-TYPE TRANSPEPTIDASE FOLD CONTAINING PROTEIN"/>
    <property type="match status" value="1"/>
</dbReference>